<dbReference type="EMBL" id="LVYI01000002">
    <property type="protein sequence ID" value="OAP63897.1"/>
    <property type="molecule type" value="Genomic_DNA"/>
</dbReference>
<dbReference type="STRING" id="1367422.A0A178ZW02"/>
<dbReference type="GeneID" id="30007294"/>
<comment type="caution">
    <text evidence="1">The sequence shown here is derived from an EMBL/GenBank/DDBJ whole genome shotgun (WGS) entry which is preliminary data.</text>
</comment>
<accession>A0A178ZW02</accession>
<dbReference type="RefSeq" id="XP_018697264.1">
    <property type="nucleotide sequence ID" value="XM_018834640.1"/>
</dbReference>
<dbReference type="PANTHER" id="PTHR42052:SF1">
    <property type="entry name" value="ABM DOMAIN-CONTAINING PROTEIN"/>
    <property type="match status" value="1"/>
</dbReference>
<dbReference type="SUPFAM" id="SSF54909">
    <property type="entry name" value="Dimeric alpha+beta barrel"/>
    <property type="match status" value="1"/>
</dbReference>
<proteinExistence type="predicted"/>
<keyword evidence="2" id="KW-1185">Reference proteome</keyword>
<dbReference type="InterPro" id="IPR011008">
    <property type="entry name" value="Dimeric_a/b-barrel"/>
</dbReference>
<name>A0A178ZW02_9EURO</name>
<reference evidence="1 2" key="1">
    <citation type="submission" date="2016-04" db="EMBL/GenBank/DDBJ databases">
        <title>Draft genome of Fonsecaea erecta CBS 125763.</title>
        <authorList>
            <person name="Weiss V.A."/>
            <person name="Vicente V.A."/>
            <person name="Raittz R.T."/>
            <person name="Moreno L.F."/>
            <person name="De Souza E.M."/>
            <person name="Pedrosa F.O."/>
            <person name="Steffens M.B."/>
            <person name="Faoro H."/>
            <person name="Tadra-Sfeir M.Z."/>
            <person name="Najafzadeh M.J."/>
            <person name="Felipe M.S."/>
            <person name="Teixeira M."/>
            <person name="Sun J."/>
            <person name="Xi L."/>
            <person name="Gomes R."/>
            <person name="De Azevedo C.M."/>
            <person name="Salgado C.G."/>
            <person name="Da Silva M.B."/>
            <person name="Nascimento M.F."/>
            <person name="Queiroz-Telles F."/>
            <person name="Attili D.S."/>
            <person name="Gorbushina A."/>
        </authorList>
    </citation>
    <scope>NUCLEOTIDE SEQUENCE [LARGE SCALE GENOMIC DNA]</scope>
    <source>
        <strain evidence="1 2">CBS 125763</strain>
    </source>
</reference>
<dbReference type="Gene3D" id="3.30.70.100">
    <property type="match status" value="2"/>
</dbReference>
<protein>
    <recommendedName>
        <fullName evidence="3">ABM domain-containing protein</fullName>
    </recommendedName>
</protein>
<organism evidence="1 2">
    <name type="scientific">Fonsecaea erecta</name>
    <dbReference type="NCBI Taxonomy" id="1367422"/>
    <lineage>
        <taxon>Eukaryota</taxon>
        <taxon>Fungi</taxon>
        <taxon>Dikarya</taxon>
        <taxon>Ascomycota</taxon>
        <taxon>Pezizomycotina</taxon>
        <taxon>Eurotiomycetes</taxon>
        <taxon>Chaetothyriomycetidae</taxon>
        <taxon>Chaetothyriales</taxon>
        <taxon>Herpotrichiellaceae</taxon>
        <taxon>Fonsecaea</taxon>
    </lineage>
</organism>
<dbReference type="PANTHER" id="PTHR42052">
    <property type="entry name" value="ABM DOMAIN-CONTAINING PROTEIN"/>
    <property type="match status" value="1"/>
</dbReference>
<dbReference type="AlphaFoldDB" id="A0A178ZW02"/>
<evidence type="ECO:0000313" key="1">
    <source>
        <dbReference type="EMBL" id="OAP63897.1"/>
    </source>
</evidence>
<sequence>MAITEIALLPLRHGENPEETTSRAATVHAEALDVVLSQPGARRVCWGRQVEDPSVLTWFVDWDELEDHQKFMDSDAYNPFLERFGSILGAGAKAYHVRFLPEITTATIDPFSTNTAPATEIVTMWLPRLYSEADQARLVENVKAFLAVLEREAKGYKSWVGGWVEEEEGIDIPGTDGKGKAYVLVVGWESVEAHKEFCETRAFKENISLVLGVKDLKKIEAVHASLIEVRKRPDTGS</sequence>
<gene>
    <name evidence="1" type="ORF">AYL99_03124</name>
</gene>
<dbReference type="OrthoDB" id="3830579at2759"/>
<evidence type="ECO:0000313" key="2">
    <source>
        <dbReference type="Proteomes" id="UP000078343"/>
    </source>
</evidence>
<evidence type="ECO:0008006" key="3">
    <source>
        <dbReference type="Google" id="ProtNLM"/>
    </source>
</evidence>
<dbReference type="Proteomes" id="UP000078343">
    <property type="component" value="Unassembled WGS sequence"/>
</dbReference>